<protein>
    <submittedName>
        <fullName evidence="2">Uncharacterized protein</fullName>
    </submittedName>
</protein>
<keyword evidence="1" id="KW-0472">Membrane</keyword>
<dbReference type="EMBL" id="JAATJA010000002">
    <property type="protein sequence ID" value="NJB68769.1"/>
    <property type="molecule type" value="Genomic_DNA"/>
</dbReference>
<organism evidence="2 3">
    <name type="scientific">Desulfobaculum xiamenense</name>
    <dbReference type="NCBI Taxonomy" id="995050"/>
    <lineage>
        <taxon>Bacteria</taxon>
        <taxon>Pseudomonadati</taxon>
        <taxon>Thermodesulfobacteriota</taxon>
        <taxon>Desulfovibrionia</taxon>
        <taxon>Desulfovibrionales</taxon>
        <taxon>Desulfovibrionaceae</taxon>
        <taxon>Desulfobaculum</taxon>
    </lineage>
</organism>
<feature type="transmembrane region" description="Helical" evidence="1">
    <location>
        <begin position="64"/>
        <end position="84"/>
    </location>
</feature>
<evidence type="ECO:0000313" key="3">
    <source>
        <dbReference type="Proteomes" id="UP000580856"/>
    </source>
</evidence>
<evidence type="ECO:0000256" key="1">
    <source>
        <dbReference type="SAM" id="Phobius"/>
    </source>
</evidence>
<keyword evidence="3" id="KW-1185">Reference proteome</keyword>
<proteinExistence type="predicted"/>
<keyword evidence="1" id="KW-0812">Transmembrane</keyword>
<dbReference type="Proteomes" id="UP000580856">
    <property type="component" value="Unassembled WGS sequence"/>
</dbReference>
<sequence>MKILDYFRQFFSGPLRSLGIYWEAYGGFRELWKSPYLLLAMLTAIPATYLQLKPSPWDWAAEVINILPDILGFSLGGYAMLVGFGDKDFLAAMRGRNEDGTPSVYMEVNGAFVHFIVVQATALIFATVSTALGLSHFIIIAFWGIFLLFYALGTVISTTLAVLNFADWFDEAKNLEDD</sequence>
<dbReference type="AlphaFoldDB" id="A0A846QVV8"/>
<feature type="transmembrane region" description="Helical" evidence="1">
    <location>
        <begin position="137"/>
        <end position="163"/>
    </location>
</feature>
<dbReference type="RefSeq" id="WP_167941809.1">
    <property type="nucleotide sequence ID" value="NZ_JAATJA010000002.1"/>
</dbReference>
<feature type="transmembrane region" description="Helical" evidence="1">
    <location>
        <begin position="104"/>
        <end position="125"/>
    </location>
</feature>
<gene>
    <name evidence="2" type="ORF">GGQ74_002442</name>
</gene>
<reference evidence="2 3" key="1">
    <citation type="submission" date="2020-03" db="EMBL/GenBank/DDBJ databases">
        <title>Genomic Encyclopedia of Type Strains, Phase IV (KMG-IV): sequencing the most valuable type-strain genomes for metagenomic binning, comparative biology and taxonomic classification.</title>
        <authorList>
            <person name="Goeker M."/>
        </authorList>
    </citation>
    <scope>NUCLEOTIDE SEQUENCE [LARGE SCALE GENOMIC DNA]</scope>
    <source>
        <strain evidence="2 3">DSM 24233</strain>
    </source>
</reference>
<accession>A0A846QVV8</accession>
<name>A0A846QVV8_9BACT</name>
<comment type="caution">
    <text evidence="2">The sequence shown here is derived from an EMBL/GenBank/DDBJ whole genome shotgun (WGS) entry which is preliminary data.</text>
</comment>
<keyword evidence="1" id="KW-1133">Transmembrane helix</keyword>
<evidence type="ECO:0000313" key="2">
    <source>
        <dbReference type="EMBL" id="NJB68769.1"/>
    </source>
</evidence>